<evidence type="ECO:0000256" key="3">
    <source>
        <dbReference type="ARBA" id="ARBA00022801"/>
    </source>
</evidence>
<feature type="domain" description="Helicase C-terminal" evidence="8">
    <location>
        <begin position="1407"/>
        <end position="1562"/>
    </location>
</feature>
<evidence type="ECO:0000259" key="7">
    <source>
        <dbReference type="PROSITE" id="PS50089"/>
    </source>
</evidence>
<feature type="compositionally biased region" description="Basic and acidic residues" evidence="6">
    <location>
        <begin position="305"/>
        <end position="329"/>
    </location>
</feature>
<dbReference type="PROSITE" id="PS50089">
    <property type="entry name" value="ZF_RING_2"/>
    <property type="match status" value="1"/>
</dbReference>
<dbReference type="Gene3D" id="3.40.50.10810">
    <property type="entry name" value="Tandem AAA-ATPase domain"/>
    <property type="match status" value="2"/>
</dbReference>
<feature type="compositionally biased region" description="Basic and acidic residues" evidence="6">
    <location>
        <begin position="283"/>
        <end position="297"/>
    </location>
</feature>
<keyword evidence="2 5" id="KW-0863">Zinc-finger</keyword>
<dbReference type="Pfam" id="PF00176">
    <property type="entry name" value="SNF2-rel_dom"/>
    <property type="match status" value="1"/>
</dbReference>
<accession>A0A482XUZ9</accession>
<evidence type="ECO:0008006" key="11">
    <source>
        <dbReference type="Google" id="ProtNLM"/>
    </source>
</evidence>
<dbReference type="OrthoDB" id="423559at2759"/>
<dbReference type="GO" id="GO:0061630">
    <property type="term" value="F:ubiquitin protein ligase activity"/>
    <property type="evidence" value="ECO:0007669"/>
    <property type="project" value="TreeGrafter"/>
</dbReference>
<evidence type="ECO:0000256" key="2">
    <source>
        <dbReference type="ARBA" id="ARBA00022771"/>
    </source>
</evidence>
<feature type="compositionally biased region" description="Basic residues" evidence="6">
    <location>
        <begin position="359"/>
        <end position="371"/>
    </location>
</feature>
<evidence type="ECO:0000256" key="1">
    <source>
        <dbReference type="ARBA" id="ARBA00022723"/>
    </source>
</evidence>
<evidence type="ECO:0000313" key="9">
    <source>
        <dbReference type="EMBL" id="RZF49254.1"/>
    </source>
</evidence>
<dbReference type="GO" id="GO:0005634">
    <property type="term" value="C:nucleus"/>
    <property type="evidence" value="ECO:0007669"/>
    <property type="project" value="TreeGrafter"/>
</dbReference>
<dbReference type="InterPro" id="IPR048686">
    <property type="entry name" value="SHPRH_helical_1st"/>
</dbReference>
<dbReference type="InterPro" id="IPR001650">
    <property type="entry name" value="Helicase_C-like"/>
</dbReference>
<keyword evidence="1" id="KW-0479">Metal-binding</keyword>
<feature type="compositionally biased region" description="Acidic residues" evidence="6">
    <location>
        <begin position="442"/>
        <end position="453"/>
    </location>
</feature>
<dbReference type="InParanoid" id="A0A482XUZ9"/>
<dbReference type="InterPro" id="IPR027417">
    <property type="entry name" value="P-loop_NTPase"/>
</dbReference>
<evidence type="ECO:0000313" key="10">
    <source>
        <dbReference type="Proteomes" id="UP000291343"/>
    </source>
</evidence>
<dbReference type="PROSITE" id="PS00518">
    <property type="entry name" value="ZF_RING_1"/>
    <property type="match status" value="1"/>
</dbReference>
<evidence type="ECO:0000256" key="4">
    <source>
        <dbReference type="ARBA" id="ARBA00022833"/>
    </source>
</evidence>
<dbReference type="InterPro" id="IPR013083">
    <property type="entry name" value="Znf_RING/FYVE/PHD"/>
</dbReference>
<dbReference type="GO" id="GO:0016787">
    <property type="term" value="F:hydrolase activity"/>
    <property type="evidence" value="ECO:0007669"/>
    <property type="project" value="UniProtKB-KW"/>
</dbReference>
<reference evidence="9 10" key="1">
    <citation type="journal article" date="2017" name="Gigascience">
        <title>Genome sequence of the small brown planthopper, Laodelphax striatellus.</title>
        <authorList>
            <person name="Zhu J."/>
            <person name="Jiang F."/>
            <person name="Wang X."/>
            <person name="Yang P."/>
            <person name="Bao Y."/>
            <person name="Zhao W."/>
            <person name="Wang W."/>
            <person name="Lu H."/>
            <person name="Wang Q."/>
            <person name="Cui N."/>
            <person name="Li J."/>
            <person name="Chen X."/>
            <person name="Luo L."/>
            <person name="Yu J."/>
            <person name="Kang L."/>
            <person name="Cui F."/>
        </authorList>
    </citation>
    <scope>NUCLEOTIDE SEQUENCE [LARGE SCALE GENOMIC DNA]</scope>
    <source>
        <strain evidence="9">Lst14</strain>
    </source>
</reference>
<protein>
    <recommendedName>
        <fullName evidence="11">RING-type domain-containing protein</fullName>
    </recommendedName>
</protein>
<dbReference type="PROSITE" id="PS51194">
    <property type="entry name" value="HELICASE_CTER"/>
    <property type="match status" value="1"/>
</dbReference>
<dbReference type="SUPFAM" id="SSF57850">
    <property type="entry name" value="RING/U-box"/>
    <property type="match status" value="1"/>
</dbReference>
<evidence type="ECO:0000256" key="6">
    <source>
        <dbReference type="SAM" id="MobiDB-lite"/>
    </source>
</evidence>
<dbReference type="GO" id="GO:0000209">
    <property type="term" value="P:protein polyubiquitination"/>
    <property type="evidence" value="ECO:0007669"/>
    <property type="project" value="TreeGrafter"/>
</dbReference>
<dbReference type="Gene3D" id="3.40.50.300">
    <property type="entry name" value="P-loop containing nucleotide triphosphate hydrolases"/>
    <property type="match status" value="1"/>
</dbReference>
<dbReference type="SMART" id="SM00490">
    <property type="entry name" value="HELICc"/>
    <property type="match status" value="1"/>
</dbReference>
<feature type="region of interest" description="Disordered" evidence="6">
    <location>
        <begin position="359"/>
        <end position="496"/>
    </location>
</feature>
<dbReference type="InterPro" id="IPR001841">
    <property type="entry name" value="Znf_RING"/>
</dbReference>
<feature type="domain" description="RING-type" evidence="7">
    <location>
        <begin position="1329"/>
        <end position="1372"/>
    </location>
</feature>
<dbReference type="Proteomes" id="UP000291343">
    <property type="component" value="Unassembled WGS sequence"/>
</dbReference>
<feature type="region of interest" description="Disordered" evidence="6">
    <location>
        <begin position="1256"/>
        <end position="1275"/>
    </location>
</feature>
<feature type="compositionally biased region" description="Basic and acidic residues" evidence="6">
    <location>
        <begin position="395"/>
        <end position="407"/>
    </location>
</feature>
<dbReference type="Pfam" id="PF00271">
    <property type="entry name" value="Helicase_C"/>
    <property type="match status" value="1"/>
</dbReference>
<feature type="compositionally biased region" description="Acidic residues" evidence="6">
    <location>
        <begin position="375"/>
        <end position="384"/>
    </location>
</feature>
<dbReference type="CDD" id="cd16569">
    <property type="entry name" value="RING-HC_SHPRH-like"/>
    <property type="match status" value="1"/>
</dbReference>
<sequence>MAEEDQEDFVFEGKLEASTIYEWVKDYHTANPPPDENVQHPALKPKLRSYQERAVRWMLCMEKADNRTVRIENDGGKLVRFGKGGILADEMGLGKTVEVLACLLANPNAEFKKQLEEYIDKMKDDLLKYEAENIKNVNEHGDENTEIRREEESSRLKRKGDNTEVAGDKVNNRCKSKRKSVYSVATICTLFEREARNEDRLCEDSVRLGDENTESKTVESFSTAEFSRNGVEDDGGKIDGDNCVDVSGEGNLVRADVNEGEVKIRGDGESEDNKELVGGNVIESEKRTEREGEVGEKDDNELVGEEIRRRTDEVDNKELVGVDKSEKDNGGFAINGLETSDKVVVGSCNEVTGGRKRFRKSVTPKRKRKKKKESDCEDDDDDEDFHFQQSAGARRSSEIRRQKSKIFEDDDSDFVCKSAGDSAPYSRAKSTRTKRRLVCEDVSFDDEEDEDDPVQVASEPRRRQPKSDAKNRRPKSDDPDFAPAPPKKRAKSAKSSLLRSELQKMYEAMLSETSPAVKGAERRAKIAKLKMESDYRCCCLDPSLLENSPAVKCPLCGKLQHKACVGFAVDAPYVCFTCWPQRALVPSSATLIVTPSSISSQWSDEIKKHLADASLSVLEYGGVRAQEGYHQPLQLAQYDIVITTYQVLLKELDYVNEDPDSRPRAMRYARKFFPPSSPLTCVKWWRICLDEAQMVESVTSKIYSMVSVLPTINRWAVCGTPIQRQAADLFGLVSFLQVHPYGTCRRQWNWLEASRRALAEFLPQVMWRTSKCHVLTELNVPPQTTVAHWLTFAPVETFFYRKQHALCAALFKQKAQQLLANQPLSTPLRQVPAKHLTALLLPLLRLRQACLHPQLVRGQFVAIRHTMTMPQLLDQMVAKAALDAEEALRRLVASLNGVAGVRLLTGESIEAVNAYRRVLHLAQEYEGRLKMDTLQKIHTMYNLATVLESSAVTVAPTLRDATLLDDVKALETDYLHKRLGDVAGNKCVLQELADKYGDKLPGKVLRRCDWWSDMLQQVDTQQLVHKIQVEFEGAKGPLMTLLRKMSGIVALMQELVDWQAAIDKTRESVIEQIRQLEEIPTTVMAGHAVTCHLRNQKPANVKSRCLICRTEHELKQYESLLFWIMNKDESKSKSKKAEEEEQKQAQPSGEDANQPSTVANLENNTIFEVYNVGTWKPSQHEQIIRLIYSSCSKRLMKRDWAEEAQNQFGALDILRKEFRRLRLLWSQIADQVAASDELAMAKLRLRLATTDEYLANEGATGSSRRKRKPAPKINENENRNVISPLLVDTLGDQLRAETAVNESALRKSAGTLYYLQNLQKNGDKQTEPCPVCHIQLTDSWSVLKCGHCYCYDCIHTLTHNFNRETITCPVCREMTLTADVSHIEARHAADSHIKAQVKGSFTTKIEAMVAELLAIRAKEPDVKVLMFSAWDGVLDVLAEALELNEVQYCRLSSGHAQKQRDLLMRFRTERGLCALLMPLRTGAKGLNLVEATHVFLAEPILNPADQLQAVGRVHRIGQTRETFVHKFAVKGTIEEKMLTAMEGSDTKWSKDKVTVQQLLDLFTPVETNKQ</sequence>
<dbReference type="FunCoup" id="A0A482XUZ9">
    <property type="interactions" value="744"/>
</dbReference>
<feature type="compositionally biased region" description="Basic and acidic residues" evidence="6">
    <location>
        <begin position="459"/>
        <end position="478"/>
    </location>
</feature>
<dbReference type="SMART" id="SM00184">
    <property type="entry name" value="RING"/>
    <property type="match status" value="1"/>
</dbReference>
<dbReference type="Pfam" id="PF13445">
    <property type="entry name" value="zf-RING_UBOX"/>
    <property type="match status" value="1"/>
</dbReference>
<evidence type="ECO:0000259" key="8">
    <source>
        <dbReference type="PROSITE" id="PS51194"/>
    </source>
</evidence>
<dbReference type="SUPFAM" id="SSF52540">
    <property type="entry name" value="P-loop containing nucleoside triphosphate hydrolases"/>
    <property type="match status" value="3"/>
</dbReference>
<dbReference type="GO" id="GO:0008270">
    <property type="term" value="F:zinc ion binding"/>
    <property type="evidence" value="ECO:0007669"/>
    <property type="project" value="UniProtKB-KW"/>
</dbReference>
<dbReference type="InterPro" id="IPR014001">
    <property type="entry name" value="Helicase_ATP-bd"/>
</dbReference>
<dbReference type="InterPro" id="IPR017907">
    <property type="entry name" value="Znf_RING_CS"/>
</dbReference>
<dbReference type="SMR" id="A0A482XUZ9"/>
<feature type="region of interest" description="Disordered" evidence="6">
    <location>
        <begin position="138"/>
        <end position="163"/>
    </location>
</feature>
<dbReference type="EMBL" id="QKKF02000132">
    <property type="protein sequence ID" value="RZF49254.1"/>
    <property type="molecule type" value="Genomic_DNA"/>
</dbReference>
<dbReference type="PANTHER" id="PTHR45865">
    <property type="entry name" value="E3 UBIQUITIN-PROTEIN LIGASE SHPRH FAMILY MEMBER"/>
    <property type="match status" value="1"/>
</dbReference>
<gene>
    <name evidence="9" type="ORF">LSTR_LSTR002875</name>
</gene>
<evidence type="ECO:0000256" key="5">
    <source>
        <dbReference type="PROSITE-ProRule" id="PRU00175"/>
    </source>
</evidence>
<feature type="region of interest" description="Disordered" evidence="6">
    <location>
        <begin position="1132"/>
        <end position="1156"/>
    </location>
</feature>
<dbReference type="InterPro" id="IPR000330">
    <property type="entry name" value="SNF2_N"/>
</dbReference>
<feature type="region of interest" description="Disordered" evidence="6">
    <location>
        <begin position="265"/>
        <end position="336"/>
    </location>
</feature>
<keyword evidence="4" id="KW-0862">Zinc</keyword>
<dbReference type="InterPro" id="IPR027370">
    <property type="entry name" value="Znf-RING_euk"/>
</dbReference>
<dbReference type="GO" id="GO:0006974">
    <property type="term" value="P:DNA damage response"/>
    <property type="evidence" value="ECO:0007669"/>
    <property type="project" value="TreeGrafter"/>
</dbReference>
<keyword evidence="10" id="KW-1185">Reference proteome</keyword>
<dbReference type="SUPFAM" id="SSF57903">
    <property type="entry name" value="FYVE/PHD zinc finger"/>
    <property type="match status" value="1"/>
</dbReference>
<comment type="caution">
    <text evidence="9">The sequence shown here is derived from an EMBL/GenBank/DDBJ whole genome shotgun (WGS) entry which is preliminary data.</text>
</comment>
<dbReference type="SMART" id="SM00487">
    <property type="entry name" value="DEXDc"/>
    <property type="match status" value="1"/>
</dbReference>
<dbReference type="InterPro" id="IPR011011">
    <property type="entry name" value="Znf_FYVE_PHD"/>
</dbReference>
<dbReference type="InterPro" id="IPR049730">
    <property type="entry name" value="SNF2/RAD54-like_C"/>
</dbReference>
<proteinExistence type="predicted"/>
<dbReference type="Gene3D" id="3.30.40.10">
    <property type="entry name" value="Zinc/RING finger domain, C3HC4 (zinc finger)"/>
    <property type="match status" value="1"/>
</dbReference>
<dbReference type="PANTHER" id="PTHR45865:SF1">
    <property type="entry name" value="E3 UBIQUITIN-PROTEIN LIGASE SHPRH"/>
    <property type="match status" value="1"/>
</dbReference>
<organism evidence="9 10">
    <name type="scientific">Laodelphax striatellus</name>
    <name type="common">Small brown planthopper</name>
    <name type="synonym">Delphax striatella</name>
    <dbReference type="NCBI Taxonomy" id="195883"/>
    <lineage>
        <taxon>Eukaryota</taxon>
        <taxon>Metazoa</taxon>
        <taxon>Ecdysozoa</taxon>
        <taxon>Arthropoda</taxon>
        <taxon>Hexapoda</taxon>
        <taxon>Insecta</taxon>
        <taxon>Pterygota</taxon>
        <taxon>Neoptera</taxon>
        <taxon>Paraneoptera</taxon>
        <taxon>Hemiptera</taxon>
        <taxon>Auchenorrhyncha</taxon>
        <taxon>Fulgoroidea</taxon>
        <taxon>Delphacidae</taxon>
        <taxon>Criomorphinae</taxon>
        <taxon>Laodelphax</taxon>
    </lineage>
</organism>
<feature type="compositionally biased region" description="Basic and acidic residues" evidence="6">
    <location>
        <begin position="265"/>
        <end position="275"/>
    </location>
</feature>
<dbReference type="Pfam" id="PF21325">
    <property type="entry name" value="SHPRH_helical-1st"/>
    <property type="match status" value="1"/>
</dbReference>
<dbReference type="CDD" id="cd18793">
    <property type="entry name" value="SF2_C_SNF"/>
    <property type="match status" value="1"/>
</dbReference>
<name>A0A482XUZ9_LAOST</name>
<dbReference type="GO" id="GO:0005524">
    <property type="term" value="F:ATP binding"/>
    <property type="evidence" value="ECO:0007669"/>
    <property type="project" value="InterPro"/>
</dbReference>
<dbReference type="InterPro" id="IPR038718">
    <property type="entry name" value="SNF2-like_sf"/>
</dbReference>
<keyword evidence="3" id="KW-0378">Hydrolase</keyword>
<dbReference type="InterPro" id="IPR052583">
    <property type="entry name" value="ATP-helicase/E3_Ub-Ligase"/>
</dbReference>
<dbReference type="STRING" id="195883.A0A482XUZ9"/>